<accession>A0A9N9GEJ4</accession>
<feature type="region of interest" description="Disordered" evidence="1">
    <location>
        <begin position="311"/>
        <end position="346"/>
    </location>
</feature>
<organism evidence="2 3">
    <name type="scientific">Paraglomus brasilianum</name>
    <dbReference type="NCBI Taxonomy" id="144538"/>
    <lineage>
        <taxon>Eukaryota</taxon>
        <taxon>Fungi</taxon>
        <taxon>Fungi incertae sedis</taxon>
        <taxon>Mucoromycota</taxon>
        <taxon>Glomeromycotina</taxon>
        <taxon>Glomeromycetes</taxon>
        <taxon>Paraglomerales</taxon>
        <taxon>Paraglomeraceae</taxon>
        <taxon>Paraglomus</taxon>
    </lineage>
</organism>
<proteinExistence type="predicted"/>
<evidence type="ECO:0000313" key="3">
    <source>
        <dbReference type="Proteomes" id="UP000789739"/>
    </source>
</evidence>
<feature type="compositionally biased region" description="Low complexity" evidence="1">
    <location>
        <begin position="227"/>
        <end position="245"/>
    </location>
</feature>
<dbReference type="AlphaFoldDB" id="A0A9N9GEJ4"/>
<sequence length="371" mass="42082">MSNDNGIMRHCGKFHPKSQRKISNLIGIWEIDKQAIEHMKTNNQLEQTGICNSHFSFDHQTLHDIGLKQTKEYIKGKIAGHRCIFCKKNYCIYLRGNECTAHCWSVLDKKTLIPCNSQYKCLAIESFSPLVQKIMKPNSQRPQYICNTCYEHQGGHLHQQLGRGHAVKDNTCVAKGEHFNDKTESLEILGKWLCNVVARTDNDTFKDKVLTEAASLLRVFQKSEPNTATEPATETTTEPATKTTTEPTTLCPLVIRTILKTNNMLPETWNSEASQKRWEEAQTIRASSTVQIPIESFMDMDIEMRSRIRTPLPLSLPDPSTPRSDADQSPPYFQRNDTASAAPIPKPAFPPSLSAKAFFEETFKTARGYCW</sequence>
<evidence type="ECO:0000313" key="2">
    <source>
        <dbReference type="EMBL" id="CAG8604680.1"/>
    </source>
</evidence>
<comment type="caution">
    <text evidence="2">The sequence shown here is derived from an EMBL/GenBank/DDBJ whole genome shotgun (WGS) entry which is preliminary data.</text>
</comment>
<evidence type="ECO:0000256" key="1">
    <source>
        <dbReference type="SAM" id="MobiDB-lite"/>
    </source>
</evidence>
<feature type="region of interest" description="Disordered" evidence="1">
    <location>
        <begin position="221"/>
        <end position="245"/>
    </location>
</feature>
<dbReference type="Proteomes" id="UP000789739">
    <property type="component" value="Unassembled WGS sequence"/>
</dbReference>
<dbReference type="EMBL" id="CAJVPI010001279">
    <property type="protein sequence ID" value="CAG8604680.1"/>
    <property type="molecule type" value="Genomic_DNA"/>
</dbReference>
<protein>
    <submittedName>
        <fullName evidence="2">6389_t:CDS:1</fullName>
    </submittedName>
</protein>
<dbReference type="OrthoDB" id="2449586at2759"/>
<name>A0A9N9GEJ4_9GLOM</name>
<gene>
    <name evidence="2" type="ORF">PBRASI_LOCUS7837</name>
</gene>
<keyword evidence="3" id="KW-1185">Reference proteome</keyword>
<reference evidence="2" key="1">
    <citation type="submission" date="2021-06" db="EMBL/GenBank/DDBJ databases">
        <authorList>
            <person name="Kallberg Y."/>
            <person name="Tangrot J."/>
            <person name="Rosling A."/>
        </authorList>
    </citation>
    <scope>NUCLEOTIDE SEQUENCE</scope>
    <source>
        <strain evidence="2">BR232B</strain>
    </source>
</reference>